<protein>
    <submittedName>
        <fullName evidence="1">Uncharacterized protein</fullName>
    </submittedName>
</protein>
<reference evidence="1" key="1">
    <citation type="submission" date="2022-08" db="EMBL/GenBank/DDBJ databases">
        <authorList>
            <person name="Tistechok S."/>
            <person name="Samborskyy M."/>
            <person name="Roman I."/>
        </authorList>
    </citation>
    <scope>NUCLEOTIDE SEQUENCE</scope>
    <source>
        <strain evidence="1">DSM 103496</strain>
    </source>
</reference>
<name>A0A9X2VGU9_9PSEU</name>
<evidence type="ECO:0000313" key="2">
    <source>
        <dbReference type="Proteomes" id="UP001141259"/>
    </source>
</evidence>
<dbReference type="EMBL" id="JANYMP010000002">
    <property type="protein sequence ID" value="MCS7476217.1"/>
    <property type="molecule type" value="Genomic_DNA"/>
</dbReference>
<dbReference type="Proteomes" id="UP001141259">
    <property type="component" value="Unassembled WGS sequence"/>
</dbReference>
<accession>A0A9X2VGU9</accession>
<dbReference type="RefSeq" id="WP_259621727.1">
    <property type="nucleotide sequence ID" value="NZ_JANYMP010000002.1"/>
</dbReference>
<keyword evidence="2" id="KW-1185">Reference proteome</keyword>
<comment type="caution">
    <text evidence="1">The sequence shown here is derived from an EMBL/GenBank/DDBJ whole genome shotgun (WGS) entry which is preliminary data.</text>
</comment>
<organism evidence="1 2">
    <name type="scientific">Umezawaea endophytica</name>
    <dbReference type="NCBI Taxonomy" id="1654476"/>
    <lineage>
        <taxon>Bacteria</taxon>
        <taxon>Bacillati</taxon>
        <taxon>Actinomycetota</taxon>
        <taxon>Actinomycetes</taxon>
        <taxon>Pseudonocardiales</taxon>
        <taxon>Pseudonocardiaceae</taxon>
        <taxon>Umezawaea</taxon>
    </lineage>
</organism>
<gene>
    <name evidence="1" type="ORF">NZH93_05085</name>
</gene>
<sequence>MEWTPEALKAEAEYRQCARRTAAHHTRLARKTSRGWWHRLTNRH</sequence>
<proteinExistence type="predicted"/>
<dbReference type="AlphaFoldDB" id="A0A9X2VGU9"/>
<evidence type="ECO:0000313" key="1">
    <source>
        <dbReference type="EMBL" id="MCS7476217.1"/>
    </source>
</evidence>